<dbReference type="InterPro" id="IPR036852">
    <property type="entry name" value="Peptidase_S8/S53_dom_sf"/>
</dbReference>
<accession>A0AAV2DNM3</accession>
<gene>
    <name evidence="3" type="ORF">LTRI10_LOCUS17307</name>
</gene>
<sequence length="153" mass="17292">MYVLSLYFIFLINVLPQIIAQATPNTAKPIWILTLFIRGTSIIYQDDQLGDLFALGAGHVNPLKADEPGLIYDIHSADYIGQIQPIIQRSLLRGVHVAMKPPKLHFTKVGQNVKYASTFIRTNKPILHHQFAQGYMLWVSPNHNITSPIVQFD</sequence>
<name>A0AAV2DNM3_9ROSI</name>
<dbReference type="GO" id="GO:0004252">
    <property type="term" value="F:serine-type endopeptidase activity"/>
    <property type="evidence" value="ECO:0007669"/>
    <property type="project" value="InterPro"/>
</dbReference>
<dbReference type="EMBL" id="OZ034816">
    <property type="protein sequence ID" value="CAL1375516.1"/>
    <property type="molecule type" value="Genomic_DNA"/>
</dbReference>
<dbReference type="GO" id="GO:0006508">
    <property type="term" value="P:proteolysis"/>
    <property type="evidence" value="ECO:0007669"/>
    <property type="project" value="InterPro"/>
</dbReference>
<reference evidence="3 4" key="1">
    <citation type="submission" date="2024-04" db="EMBL/GenBank/DDBJ databases">
        <authorList>
            <person name="Fracassetti M."/>
        </authorList>
    </citation>
    <scope>NUCLEOTIDE SEQUENCE [LARGE SCALE GENOMIC DNA]</scope>
</reference>
<evidence type="ECO:0000259" key="2">
    <source>
        <dbReference type="Pfam" id="PF17766"/>
    </source>
</evidence>
<evidence type="ECO:0000256" key="1">
    <source>
        <dbReference type="SAM" id="SignalP"/>
    </source>
</evidence>
<evidence type="ECO:0000313" key="3">
    <source>
        <dbReference type="EMBL" id="CAL1375516.1"/>
    </source>
</evidence>
<dbReference type="AlphaFoldDB" id="A0AAV2DNM3"/>
<evidence type="ECO:0000313" key="4">
    <source>
        <dbReference type="Proteomes" id="UP001497516"/>
    </source>
</evidence>
<keyword evidence="4" id="KW-1185">Reference proteome</keyword>
<dbReference type="Gene3D" id="2.60.40.2310">
    <property type="match status" value="1"/>
</dbReference>
<organism evidence="3 4">
    <name type="scientific">Linum trigynum</name>
    <dbReference type="NCBI Taxonomy" id="586398"/>
    <lineage>
        <taxon>Eukaryota</taxon>
        <taxon>Viridiplantae</taxon>
        <taxon>Streptophyta</taxon>
        <taxon>Embryophyta</taxon>
        <taxon>Tracheophyta</taxon>
        <taxon>Spermatophyta</taxon>
        <taxon>Magnoliopsida</taxon>
        <taxon>eudicotyledons</taxon>
        <taxon>Gunneridae</taxon>
        <taxon>Pentapetalae</taxon>
        <taxon>rosids</taxon>
        <taxon>fabids</taxon>
        <taxon>Malpighiales</taxon>
        <taxon>Linaceae</taxon>
        <taxon>Linum</taxon>
    </lineage>
</organism>
<dbReference type="Pfam" id="PF17766">
    <property type="entry name" value="fn3_6"/>
    <property type="match status" value="1"/>
</dbReference>
<keyword evidence="1" id="KW-0732">Signal</keyword>
<feature type="signal peptide" evidence="1">
    <location>
        <begin position="1"/>
        <end position="20"/>
    </location>
</feature>
<dbReference type="InterPro" id="IPR041469">
    <property type="entry name" value="Subtilisin-like_FN3"/>
</dbReference>
<dbReference type="Gene3D" id="3.40.50.200">
    <property type="entry name" value="Peptidase S8/S53 domain"/>
    <property type="match status" value="1"/>
</dbReference>
<dbReference type="Proteomes" id="UP001497516">
    <property type="component" value="Chromosome 3"/>
</dbReference>
<protein>
    <recommendedName>
        <fullName evidence="2">Subtilisin-like protease fibronectin type-III domain-containing protein</fullName>
    </recommendedName>
</protein>
<feature type="domain" description="Subtilisin-like protease fibronectin type-III" evidence="2">
    <location>
        <begin position="93"/>
        <end position="150"/>
    </location>
</feature>
<proteinExistence type="predicted"/>
<feature type="chain" id="PRO_5043527953" description="Subtilisin-like protease fibronectin type-III domain-containing protein" evidence="1">
    <location>
        <begin position="21"/>
        <end position="153"/>
    </location>
</feature>